<gene>
    <name evidence="3" type="ORF">ACFFHK_00985</name>
</gene>
<sequence>MIYFLTTPPPVEFIKRAEHLATDNASSFVVIEDVLSQYQNIKFDYFVLLQPTSPLRTAKHIQEACEKFEKNYNNFDYLVSVSEAHKPTSLTRIIDKDESLKYFQLDYSNYTRQQYHLEYSPNGAIFIAKPEAYLLQKHFYGERCQAYFMDKSVSVDIDDRLDFEYFYFLLQKKNKETLLLNLIKERIEYKRFLFEKKEEITLIGHSILEQWNIDNLNGKKVNNLAISDISTKEYISLILEKNMIRQLGKKVIVMTGMNDIINPEWTSNQVLEDIQRLIFKLKKIRSDIEVYFLEIIPVALRADRNNEDIRILNEILRIGLKEVEWIELNNTFSDGYGKLNIRYTNDGLNLNKEGYTLLEKILKSRVC</sequence>
<dbReference type="EMBL" id="JBHLWB010000001">
    <property type="protein sequence ID" value="MFC0308281.1"/>
    <property type="molecule type" value="Genomic_DNA"/>
</dbReference>
<organism evidence="3 4">
    <name type="scientific">Gallibacterium trehalosifermentans</name>
    <dbReference type="NCBI Taxonomy" id="516935"/>
    <lineage>
        <taxon>Bacteria</taxon>
        <taxon>Pseudomonadati</taxon>
        <taxon>Pseudomonadota</taxon>
        <taxon>Gammaproteobacteria</taxon>
        <taxon>Pasteurellales</taxon>
        <taxon>Pasteurellaceae</taxon>
        <taxon>Gallibacterium</taxon>
    </lineage>
</organism>
<evidence type="ECO:0000256" key="1">
    <source>
        <dbReference type="ARBA" id="ARBA00022490"/>
    </source>
</evidence>
<name>A0ABV6GYW6_9PAST</name>
<keyword evidence="4" id="KW-1185">Reference proteome</keyword>
<dbReference type="RefSeq" id="WP_382367944.1">
    <property type="nucleotide sequence ID" value="NZ_JBHLWB010000001.1"/>
</dbReference>
<dbReference type="InterPro" id="IPR013830">
    <property type="entry name" value="SGNH_hydro"/>
</dbReference>
<evidence type="ECO:0000313" key="4">
    <source>
        <dbReference type="Proteomes" id="UP001589767"/>
    </source>
</evidence>
<dbReference type="Proteomes" id="UP001589767">
    <property type="component" value="Unassembled WGS sequence"/>
</dbReference>
<dbReference type="InterPro" id="IPR029044">
    <property type="entry name" value="Nucleotide-diphossugar_trans"/>
</dbReference>
<dbReference type="Gene3D" id="3.40.50.1110">
    <property type="entry name" value="SGNH hydrolase"/>
    <property type="match status" value="1"/>
</dbReference>
<proteinExistence type="predicted"/>
<accession>A0ABV6GYW6</accession>
<evidence type="ECO:0000313" key="3">
    <source>
        <dbReference type="EMBL" id="MFC0308281.1"/>
    </source>
</evidence>
<keyword evidence="1" id="KW-0963">Cytoplasm</keyword>
<dbReference type="SUPFAM" id="SSF52266">
    <property type="entry name" value="SGNH hydrolase"/>
    <property type="match status" value="1"/>
</dbReference>
<dbReference type="InterPro" id="IPR036514">
    <property type="entry name" value="SGNH_hydro_sf"/>
</dbReference>
<reference evidence="3 4" key="1">
    <citation type="submission" date="2024-09" db="EMBL/GenBank/DDBJ databases">
        <authorList>
            <person name="Sun Q."/>
            <person name="Mori K."/>
        </authorList>
    </citation>
    <scope>NUCLEOTIDE SEQUENCE [LARGE SCALE GENOMIC DNA]</scope>
    <source>
        <strain evidence="3 4">CCM 7539</strain>
    </source>
</reference>
<dbReference type="Gene3D" id="3.90.550.10">
    <property type="entry name" value="Spore Coat Polysaccharide Biosynthesis Protein SpsA, Chain A"/>
    <property type="match status" value="1"/>
</dbReference>
<dbReference type="PANTHER" id="PTHR21485">
    <property type="entry name" value="HAD SUPERFAMILY MEMBERS CMAS AND KDSC"/>
    <property type="match status" value="1"/>
</dbReference>
<dbReference type="InterPro" id="IPR003329">
    <property type="entry name" value="Cytidylyl_trans"/>
</dbReference>
<dbReference type="Pfam" id="PF13472">
    <property type="entry name" value="Lipase_GDSL_2"/>
    <property type="match status" value="1"/>
</dbReference>
<dbReference type="InterPro" id="IPR050793">
    <property type="entry name" value="CMP-NeuNAc_synthase"/>
</dbReference>
<evidence type="ECO:0000259" key="2">
    <source>
        <dbReference type="Pfam" id="PF13472"/>
    </source>
</evidence>
<dbReference type="Pfam" id="PF02348">
    <property type="entry name" value="CTP_transf_3"/>
    <property type="match status" value="1"/>
</dbReference>
<dbReference type="PANTHER" id="PTHR21485:SF6">
    <property type="entry name" value="N-ACYLNEURAMINATE CYTIDYLYLTRANSFERASE-RELATED"/>
    <property type="match status" value="1"/>
</dbReference>
<dbReference type="SUPFAM" id="SSF53448">
    <property type="entry name" value="Nucleotide-diphospho-sugar transferases"/>
    <property type="match status" value="1"/>
</dbReference>
<feature type="domain" description="SGNH hydrolase-type esterase" evidence="2">
    <location>
        <begin position="215"/>
        <end position="356"/>
    </location>
</feature>
<comment type="caution">
    <text evidence="3">The sequence shown here is derived from an EMBL/GenBank/DDBJ whole genome shotgun (WGS) entry which is preliminary data.</text>
</comment>
<protein>
    <submittedName>
        <fullName evidence="3">GDSL-type esterase/lipase family protein</fullName>
    </submittedName>
</protein>